<name>A0A835YJ04_9STRA</name>
<feature type="region of interest" description="Disordered" evidence="1">
    <location>
        <begin position="981"/>
        <end position="1000"/>
    </location>
</feature>
<dbReference type="EMBL" id="JAFCMP010000549">
    <property type="protein sequence ID" value="KAG5175431.1"/>
    <property type="molecule type" value="Genomic_DNA"/>
</dbReference>
<feature type="compositionally biased region" description="Gly residues" evidence="1">
    <location>
        <begin position="986"/>
        <end position="998"/>
    </location>
</feature>
<dbReference type="Proteomes" id="UP000664859">
    <property type="component" value="Unassembled WGS sequence"/>
</dbReference>
<sequence>MAHARALKVPRASLRTRLAQLPAVQRGTARALLALHTSGALPLPAALCDEVSGAGACISARLVANLHRESDDAVIARAAALLLEIAAALHDGGGALDSDAPHRRAAAATLDQLCSGPCNSGDAAAETRTCVTALQALRAQARRRASCPAAIAAAAEAALSRQLSRLAHAVCSGDGASTTPAGLDIPALAAVSGSSSQSGALDTVMACFSAGEIVEAMAAVLRRAARGGSPAGVHWQRVRAAAGSVCGLEGGTAAVTALVGALTQEARAFIAACDIAAARVALRAALVLAQGRSTAATAAQPAGERRAGEGDYQAWLQGQLETCIRGGAGGDEGEGCNARKLACALLEVATAMVPSDDAATLLANKKVLTSMDLQKLLPGPVDDYRDLVRCRLNDLDAAAAASSSEARKLKRARLAAEPGAFVLSTSFASSNDAAAEGGEGERELEAVLRSFAKSGALPQLLRTMTIFHRAQFEKLKAALLRADAQKPSATVTAVTSVTDQETGAAARLRLAKSMLQDNFLSAKEYAQFKKACSERILQEQQRADAECRHGGAARRIKKLQQQLSAAGASDITDGGAEHGAMGPAQRVALLFGEFLPLCVLDALRRSAAADADGVASAVAAVGVVVEHCLEVLTGCGEHGIARYSVTFAAAAVGAIGLWCGQCHGGKAAEAARAGHSVVLAAVDAVAASGGAVVDDLFKEIRAHIQHPDGSYTGSNCRVATAGVALVLAVLSRNVMAVVEGLFKAIRTDGSYTGSNCRAATAGVALVLAVLSSRHKAAADLTCTALVSDALGSRSSDPAESGRLSELAVATVHALLVLRLARDAHFNLKSQRSQPRRRAPTPRLPTALARLVCGNEGAEQQQRPSQPLARLLREGAGTAGDSASAMRTVAAVLCESVAARAAAAAVLCRRSASPQLKGGASSGGDADDCASGTSCSGQASRKRSISEVENGGDEDSPWRQHMHAKALPGAALHRILQASTASAVPSGGSGGGGGGGSGSGDARDRIAVAEAFVAAARATAAPHQCAPLVLLALEMMLLLPQAAAASVSGARAADAQPAAAAAATALDAACEHVLIGAALPLPTLAAGMLLRLLIGVVRGGDGDSGSADACPHAAAAVARSLGATACSAAAAAAVAASADSAGAGCVVRAAAASSTLSADLEALRCLASFYHASVSDELTPDTNCQGNATGNVCAAACVLPRTAALLLAAQARQHCSRTKYRLLTPLSAASWAAEVMAFAAIHLPAMSASLGRLLKALVTAAAHASTQMEAHTLEATAAALLLPPASLLLPPASLPQLLRDLQACCARAGSTHEVAGLACSAARTVLCAANALGASPASPTMVQRSTDAAAALTHAALTYYALLLKVEGRDSQELGVVELAGALHAAVARLPPQALRRLRAPMGRVVEADPSFAQYCAPC</sequence>
<proteinExistence type="predicted"/>
<reference evidence="2" key="1">
    <citation type="submission" date="2021-02" db="EMBL/GenBank/DDBJ databases">
        <title>First Annotated Genome of the Yellow-green Alga Tribonema minus.</title>
        <authorList>
            <person name="Mahan K.M."/>
        </authorList>
    </citation>
    <scope>NUCLEOTIDE SEQUENCE</scope>
    <source>
        <strain evidence="2">UTEX B ZZ1240</strain>
    </source>
</reference>
<organism evidence="2 3">
    <name type="scientific">Tribonema minus</name>
    <dbReference type="NCBI Taxonomy" id="303371"/>
    <lineage>
        <taxon>Eukaryota</taxon>
        <taxon>Sar</taxon>
        <taxon>Stramenopiles</taxon>
        <taxon>Ochrophyta</taxon>
        <taxon>PX clade</taxon>
        <taxon>Xanthophyceae</taxon>
        <taxon>Tribonematales</taxon>
        <taxon>Tribonemataceae</taxon>
        <taxon>Tribonema</taxon>
    </lineage>
</organism>
<evidence type="ECO:0000313" key="3">
    <source>
        <dbReference type="Proteomes" id="UP000664859"/>
    </source>
</evidence>
<feature type="region of interest" description="Disordered" evidence="1">
    <location>
        <begin position="913"/>
        <end position="958"/>
    </location>
</feature>
<keyword evidence="3" id="KW-1185">Reference proteome</keyword>
<protein>
    <submittedName>
        <fullName evidence="2">Uncharacterized protein</fullName>
    </submittedName>
</protein>
<evidence type="ECO:0000313" key="2">
    <source>
        <dbReference type="EMBL" id="KAG5175431.1"/>
    </source>
</evidence>
<comment type="caution">
    <text evidence="2">The sequence shown here is derived from an EMBL/GenBank/DDBJ whole genome shotgun (WGS) entry which is preliminary data.</text>
</comment>
<gene>
    <name evidence="2" type="ORF">JKP88DRAFT_250117</name>
</gene>
<evidence type="ECO:0000256" key="1">
    <source>
        <dbReference type="SAM" id="MobiDB-lite"/>
    </source>
</evidence>
<accession>A0A835YJ04</accession>